<comment type="similarity">
    <text evidence="3 12">Belongs to the glycosyltransferase 22 family.</text>
</comment>
<evidence type="ECO:0000256" key="13">
    <source>
        <dbReference type="SAM" id="SignalP"/>
    </source>
</evidence>
<reference evidence="14 15" key="1">
    <citation type="journal article" date="2020" name="ISME J.">
        <title>Uncovering the hidden diversity of litter-decomposition mechanisms in mushroom-forming fungi.</title>
        <authorList>
            <person name="Floudas D."/>
            <person name="Bentzer J."/>
            <person name="Ahren D."/>
            <person name="Johansson T."/>
            <person name="Persson P."/>
            <person name="Tunlid A."/>
        </authorList>
    </citation>
    <scope>NUCLEOTIDE SEQUENCE [LARGE SCALE GENOMIC DNA]</scope>
    <source>
        <strain evidence="14 15">CBS 661.87</strain>
    </source>
</reference>
<gene>
    <name evidence="14" type="ORF">D9615_009109</name>
</gene>
<dbReference type="GO" id="GO:0052917">
    <property type="term" value="F:dol-P-Man:Man(7)GlcNAc(2)-PP-Dol alpha-1,6-mannosyltransferase activity"/>
    <property type="evidence" value="ECO:0007669"/>
    <property type="project" value="UniProtKB-EC"/>
</dbReference>
<protein>
    <recommendedName>
        <fullName evidence="12">Mannosyltransferase</fullName>
        <ecNumber evidence="12">2.4.1.-</ecNumber>
    </recommendedName>
</protein>
<dbReference type="UniPathway" id="UPA00378"/>
<dbReference type="GO" id="GO:0006487">
    <property type="term" value="P:protein N-linked glycosylation"/>
    <property type="evidence" value="ECO:0007669"/>
    <property type="project" value="TreeGrafter"/>
</dbReference>
<feature type="transmembrane region" description="Helical" evidence="12">
    <location>
        <begin position="122"/>
        <end position="139"/>
    </location>
</feature>
<keyword evidence="7 12" id="KW-0256">Endoplasmic reticulum</keyword>
<keyword evidence="4 12" id="KW-0328">Glycosyltransferase</keyword>
<evidence type="ECO:0000256" key="7">
    <source>
        <dbReference type="ARBA" id="ARBA00022824"/>
    </source>
</evidence>
<evidence type="ECO:0000313" key="15">
    <source>
        <dbReference type="Proteomes" id="UP000565441"/>
    </source>
</evidence>
<feature type="chain" id="PRO_5034047276" description="Mannosyltransferase" evidence="13">
    <location>
        <begin position="16"/>
        <end position="531"/>
    </location>
</feature>
<keyword evidence="13" id="KW-0732">Signal</keyword>
<comment type="subcellular location">
    <subcellularLocation>
        <location evidence="1 12">Endoplasmic reticulum membrane</location>
        <topology evidence="1 12">Multi-pass membrane protein</topology>
    </subcellularLocation>
</comment>
<organism evidence="14 15">
    <name type="scientific">Tricholomella constricta</name>
    <dbReference type="NCBI Taxonomy" id="117010"/>
    <lineage>
        <taxon>Eukaryota</taxon>
        <taxon>Fungi</taxon>
        <taxon>Dikarya</taxon>
        <taxon>Basidiomycota</taxon>
        <taxon>Agaricomycotina</taxon>
        <taxon>Agaricomycetes</taxon>
        <taxon>Agaricomycetidae</taxon>
        <taxon>Agaricales</taxon>
        <taxon>Tricholomatineae</taxon>
        <taxon>Lyophyllaceae</taxon>
        <taxon>Tricholomella</taxon>
    </lineage>
</organism>
<feature type="transmembrane region" description="Helical" evidence="12">
    <location>
        <begin position="92"/>
        <end position="110"/>
    </location>
</feature>
<dbReference type="PANTHER" id="PTHR22760:SF1">
    <property type="entry name" value="DOL-P-MAN:MAN(7)GLCNAC(2)-PP-DOL ALPHA-1,6-MANNOSYLTRANSFERASE"/>
    <property type="match status" value="1"/>
</dbReference>
<evidence type="ECO:0000256" key="2">
    <source>
        <dbReference type="ARBA" id="ARBA00004922"/>
    </source>
</evidence>
<dbReference type="GO" id="GO:0005789">
    <property type="term" value="C:endoplasmic reticulum membrane"/>
    <property type="evidence" value="ECO:0007669"/>
    <property type="project" value="UniProtKB-SubCell"/>
</dbReference>
<accession>A0A8H5H0C9</accession>
<dbReference type="EC" id="2.4.1.-" evidence="12"/>
<feature type="transmembrane region" description="Helical" evidence="12">
    <location>
        <begin position="220"/>
        <end position="239"/>
    </location>
</feature>
<dbReference type="EMBL" id="JAACJP010000036">
    <property type="protein sequence ID" value="KAF5374448.1"/>
    <property type="molecule type" value="Genomic_DNA"/>
</dbReference>
<evidence type="ECO:0000256" key="8">
    <source>
        <dbReference type="ARBA" id="ARBA00022989"/>
    </source>
</evidence>
<evidence type="ECO:0000256" key="12">
    <source>
        <dbReference type="RuleBase" id="RU363075"/>
    </source>
</evidence>
<dbReference type="AlphaFoldDB" id="A0A8H5H0C9"/>
<comment type="caution">
    <text evidence="14">The sequence shown here is derived from an EMBL/GenBank/DDBJ whole genome shotgun (WGS) entry which is preliminary data.</text>
</comment>
<keyword evidence="8 12" id="KW-1133">Transmembrane helix</keyword>
<dbReference type="PANTHER" id="PTHR22760">
    <property type="entry name" value="GLYCOSYLTRANSFERASE"/>
    <property type="match status" value="1"/>
</dbReference>
<proteinExistence type="inferred from homology"/>
<comment type="catalytic activity">
    <reaction evidence="11">
        <text>an alpha-D-Man-(1-&gt;2)-alpha-D-Man-(1-&gt;2)-alpha-D-Man-(1-&gt;3)-[alpha-D-Man-(1-&gt;2)-alpha-D-Man-(1-&gt;3)-alpha-D-Man-(1-&gt;6)]-beta-D-Man-(1-&gt;4)-beta-D-GlcNAc-(1-&gt;4)-alpha-D-GlcNAc-diphospho-di-trans,poly-cis-dolichol + a di-trans,poly-cis-dolichyl beta-D-mannosyl phosphate = an alpha-D-Man-(1-&gt;2)-alpha-D-Man-(1-&gt;2)-alpha-D-Man-(1-&gt;3)-[alpha-D-Man-(1-&gt;2)-alpha-D-Man-(1-&gt;3)-[alpha-D-Man-(1-&gt;6)]-alpha-D-Man-(1-&gt;6)]-beta-D-Man-(1-&gt;4)-beta-D-GlcNAc-(1-&gt;4)-alpha-D-GlcNAc-diphospho-di-trans,poly-cis-dolichol + a di-trans,poly-cis-dolichyl phosphate + H(+)</text>
        <dbReference type="Rhea" id="RHEA:29535"/>
        <dbReference type="Rhea" id="RHEA-COMP:19498"/>
        <dbReference type="Rhea" id="RHEA-COMP:19501"/>
        <dbReference type="Rhea" id="RHEA-COMP:19518"/>
        <dbReference type="Rhea" id="RHEA-COMP:19519"/>
        <dbReference type="ChEBI" id="CHEBI:15378"/>
        <dbReference type="ChEBI" id="CHEBI:57683"/>
        <dbReference type="ChEBI" id="CHEBI:58211"/>
        <dbReference type="ChEBI" id="CHEBI:132517"/>
        <dbReference type="ChEBI" id="CHEBI:132519"/>
        <dbReference type="EC" id="2.4.1.260"/>
    </reaction>
    <physiologicalReaction direction="left-to-right" evidence="11">
        <dbReference type="Rhea" id="RHEA:29536"/>
    </physiologicalReaction>
</comment>
<evidence type="ECO:0000256" key="1">
    <source>
        <dbReference type="ARBA" id="ARBA00004477"/>
    </source>
</evidence>
<feature type="transmembrane region" description="Helical" evidence="12">
    <location>
        <begin position="353"/>
        <end position="371"/>
    </location>
</feature>
<feature type="transmembrane region" description="Helical" evidence="12">
    <location>
        <begin position="174"/>
        <end position="190"/>
    </location>
</feature>
<evidence type="ECO:0000256" key="10">
    <source>
        <dbReference type="ARBA" id="ARBA00044721"/>
    </source>
</evidence>
<feature type="signal peptide" evidence="13">
    <location>
        <begin position="1"/>
        <end position="15"/>
    </location>
</feature>
<sequence length="531" mass="59537">MSVALDCIIFATGWAHVLLAPYTKVEESFNLHATHDITMYGIGSSALGNYDHFTFPGAVPRTFIGSLLLSWISDPIIELAAWNGLITDKFDLQILVRLVLATLNALGLCLIRHSVSRRFGRLTGLLYTLLTVTQFHLPFWMGRTIPNMFALLPVNIAISLLIDRAPNKMKPSEKSVIVATALLTFTAVVFRAEVLLLLGPIVLQSILHGYITLSKVIKVGLISGLLSLALTVVVDSYFWNQSYLWPEFAGLYFNVYQGKSAEWGTSPRSAYWTSHLPKLLLTSLPMSLLGLLRDQRIRDLLFPFLIFVGLISCLGHKEWRFIIYVVPAFNVAAARGARWMVSLPKNKLAGQMMFLYVPVFLAINIAVTYMLTLASVNNYPGGQALALLHQLYPQQQHPLSARPHVHISNLAAQTGASLFLHLNAPPYPATLQPYLHKDLKAREAWWVYNKTESLTMGDLTANKRITHLIAEHRPTAEVARNWKVVASVEGFVKWHLDADIIRTRISDVTREGLGNVARLVKEEQLWILERK</sequence>
<evidence type="ECO:0000256" key="9">
    <source>
        <dbReference type="ARBA" id="ARBA00023136"/>
    </source>
</evidence>
<feature type="transmembrane region" description="Helical" evidence="12">
    <location>
        <begin position="299"/>
        <end position="315"/>
    </location>
</feature>
<evidence type="ECO:0000256" key="6">
    <source>
        <dbReference type="ARBA" id="ARBA00022692"/>
    </source>
</evidence>
<evidence type="ECO:0000256" key="11">
    <source>
        <dbReference type="ARBA" id="ARBA00048899"/>
    </source>
</evidence>
<dbReference type="Pfam" id="PF03901">
    <property type="entry name" value="Glyco_transf_22"/>
    <property type="match status" value="1"/>
</dbReference>
<keyword evidence="15" id="KW-1185">Reference proteome</keyword>
<keyword evidence="6 12" id="KW-0812">Transmembrane</keyword>
<evidence type="ECO:0000256" key="5">
    <source>
        <dbReference type="ARBA" id="ARBA00022679"/>
    </source>
</evidence>
<evidence type="ECO:0000313" key="14">
    <source>
        <dbReference type="EMBL" id="KAF5374448.1"/>
    </source>
</evidence>
<dbReference type="InterPro" id="IPR005599">
    <property type="entry name" value="GPI_mannosylTrfase"/>
</dbReference>
<dbReference type="OrthoDB" id="19039at2759"/>
<name>A0A8H5H0C9_9AGAR</name>
<comment type="function">
    <text evidence="10">Mannosyltransferase that operates in the biosynthetic pathway of dolichol-linked oligosaccharides, the glycan precursors employed in protein asparagine (N)-glycosylation. The assembly of dolichol-linked oligosaccharides begins on the cytosolic side of the endoplasmic reticulum membrane and finishes in its lumen. The sequential addition of sugars to dolichol pyrophosphate produces dolichol-linked oligosaccharides containing fourteen sugars, including two GlcNAcs, nine mannoses and three glucoses. Once assembled, the oligosaccharide is transferred from the lipid to nascent proteins by oligosaccharyltransferases. In the lumen of the endoplasmic reticulum, adds the eighth mannose residue in an alpha-1,6 linkage onto Man(7)GlcNAc(2)-PP-dolichol to produce Man(8)GlcNAc(2)-PP-dolichol.</text>
</comment>
<feature type="transmembrane region" description="Helical" evidence="12">
    <location>
        <begin position="321"/>
        <end position="341"/>
    </location>
</feature>
<evidence type="ECO:0000256" key="4">
    <source>
        <dbReference type="ARBA" id="ARBA00022676"/>
    </source>
</evidence>
<evidence type="ECO:0000256" key="3">
    <source>
        <dbReference type="ARBA" id="ARBA00007063"/>
    </source>
</evidence>
<comment type="pathway">
    <text evidence="2">Protein modification; protein glycosylation.</text>
</comment>
<keyword evidence="9 12" id="KW-0472">Membrane</keyword>
<dbReference type="Proteomes" id="UP000565441">
    <property type="component" value="Unassembled WGS sequence"/>
</dbReference>
<keyword evidence="5" id="KW-0808">Transferase</keyword>